<keyword evidence="4" id="KW-1185">Reference proteome</keyword>
<sequence length="518" mass="57888">MKIPLKTIALWMTAALALSVLLAGCSGGSSTAPAAQPEQGATAPAALPKVYFYSNNGTLMGTSPQGSDPQKLKKMQELVRQKVGIDPIAIIPPKGADKDKLNLLLSSSESIDTFLGSWDEYAPKNMIVPLNELLDKYGQNLKKVFTPEEWRSVTDKDGKIWGIPGSRAYVAYPIYVRGDWLKKLGLQMPKNLDELEAVLKAFKERDPDGNGKADTIPLATDLSGLRYAILGGFIDNESGYSNYLDPADKKLKPIELHPGYKDFLAKMADWYKNGYIDKEAFTKDDAPELLKTNRVGVTAKWYSRVTLNQPKLTPSFPEMDHQIAKGITGPKGKLQTSTAFSSYAILISRKAANPEAVIKFYDWNYADISNWMTAIRGVEGEDWKWTDRSKLVYELTKSDQPYGSEFAMANLVDLNNNVSTFSPETAMMTDYFNTEMFKFENAKRPLDSGFIYDRKELAEKVPNAGDITRLINEETVKFIMGARPLAEYDKFVDELQKAGLGKWIDEMTRQYNGFVAKK</sequence>
<feature type="chain" id="PRO_5046201278" evidence="2">
    <location>
        <begin position="35"/>
        <end position="518"/>
    </location>
</feature>
<dbReference type="RefSeq" id="WP_344911008.1">
    <property type="nucleotide sequence ID" value="NZ_BAAAYO010000010.1"/>
</dbReference>
<dbReference type="InterPro" id="IPR050490">
    <property type="entry name" value="Bact_solute-bd_prot1"/>
</dbReference>
<keyword evidence="1 2" id="KW-0732">Signal</keyword>
<dbReference type="EMBL" id="JBHMAG010000009">
    <property type="protein sequence ID" value="MFB9752196.1"/>
    <property type="molecule type" value="Genomic_DNA"/>
</dbReference>
<dbReference type="PANTHER" id="PTHR43649:SF33">
    <property type="entry name" value="POLYGALACTURONAN_RHAMNOGALACTURONAN-BINDING PROTEIN YTCQ"/>
    <property type="match status" value="1"/>
</dbReference>
<dbReference type="Gene3D" id="3.40.190.10">
    <property type="entry name" value="Periplasmic binding protein-like II"/>
    <property type="match status" value="2"/>
</dbReference>
<organism evidence="3 4">
    <name type="scientific">Paenibacillus hodogayensis</name>
    <dbReference type="NCBI Taxonomy" id="279208"/>
    <lineage>
        <taxon>Bacteria</taxon>
        <taxon>Bacillati</taxon>
        <taxon>Bacillota</taxon>
        <taxon>Bacilli</taxon>
        <taxon>Bacillales</taxon>
        <taxon>Paenibacillaceae</taxon>
        <taxon>Paenibacillus</taxon>
    </lineage>
</organism>
<comment type="caution">
    <text evidence="3">The sequence shown here is derived from an EMBL/GenBank/DDBJ whole genome shotgun (WGS) entry which is preliminary data.</text>
</comment>
<feature type="signal peptide" evidence="2">
    <location>
        <begin position="1"/>
        <end position="34"/>
    </location>
</feature>
<gene>
    <name evidence="3" type="ORF">ACFFNY_11575</name>
</gene>
<protein>
    <submittedName>
        <fullName evidence="3">ABC transporter substrate-binding protein</fullName>
    </submittedName>
</protein>
<dbReference type="Proteomes" id="UP001589619">
    <property type="component" value="Unassembled WGS sequence"/>
</dbReference>
<accession>A0ABV5VW17</accession>
<proteinExistence type="predicted"/>
<name>A0ABV5VW17_9BACL</name>
<evidence type="ECO:0000313" key="4">
    <source>
        <dbReference type="Proteomes" id="UP001589619"/>
    </source>
</evidence>
<evidence type="ECO:0000313" key="3">
    <source>
        <dbReference type="EMBL" id="MFB9752196.1"/>
    </source>
</evidence>
<reference evidence="3 4" key="1">
    <citation type="submission" date="2024-09" db="EMBL/GenBank/DDBJ databases">
        <authorList>
            <person name="Sun Q."/>
            <person name="Mori K."/>
        </authorList>
    </citation>
    <scope>NUCLEOTIDE SEQUENCE [LARGE SCALE GENOMIC DNA]</scope>
    <source>
        <strain evidence="3 4">JCM 12520</strain>
    </source>
</reference>
<dbReference type="PROSITE" id="PS51257">
    <property type="entry name" value="PROKAR_LIPOPROTEIN"/>
    <property type="match status" value="1"/>
</dbReference>
<evidence type="ECO:0000256" key="2">
    <source>
        <dbReference type="SAM" id="SignalP"/>
    </source>
</evidence>
<evidence type="ECO:0000256" key="1">
    <source>
        <dbReference type="ARBA" id="ARBA00022729"/>
    </source>
</evidence>
<dbReference type="SUPFAM" id="SSF53850">
    <property type="entry name" value="Periplasmic binding protein-like II"/>
    <property type="match status" value="1"/>
</dbReference>
<dbReference type="PANTHER" id="PTHR43649">
    <property type="entry name" value="ARABINOSE-BINDING PROTEIN-RELATED"/>
    <property type="match status" value="1"/>
</dbReference>